<proteinExistence type="predicted"/>
<feature type="compositionally biased region" description="Acidic residues" evidence="5">
    <location>
        <begin position="2056"/>
        <end position="2070"/>
    </location>
</feature>
<dbReference type="RefSeq" id="XP_001021109.1">
    <property type="nucleotide sequence ID" value="XM_001021109.3"/>
</dbReference>
<dbReference type="Pfam" id="PF13771">
    <property type="entry name" value="zf-HC5HC2H"/>
    <property type="match status" value="1"/>
</dbReference>
<feature type="region of interest" description="Disordered" evidence="5">
    <location>
        <begin position="526"/>
        <end position="553"/>
    </location>
</feature>
<dbReference type="PROSITE" id="PS50016">
    <property type="entry name" value="ZF_PHD_2"/>
    <property type="match status" value="1"/>
</dbReference>
<dbReference type="InterPro" id="IPR019787">
    <property type="entry name" value="Znf_PHD-finger"/>
</dbReference>
<protein>
    <submittedName>
        <fullName evidence="7">PHD zinc finger protein</fullName>
    </submittedName>
</protein>
<dbReference type="InParanoid" id="I7M2N2"/>
<dbReference type="GeneID" id="7842771"/>
<feature type="compositionally biased region" description="Polar residues" evidence="5">
    <location>
        <begin position="1220"/>
        <end position="1237"/>
    </location>
</feature>
<feature type="compositionally biased region" description="Polar residues" evidence="5">
    <location>
        <begin position="1281"/>
        <end position="1290"/>
    </location>
</feature>
<feature type="region of interest" description="Disordered" evidence="5">
    <location>
        <begin position="803"/>
        <end position="867"/>
    </location>
</feature>
<dbReference type="InterPro" id="IPR001965">
    <property type="entry name" value="Znf_PHD"/>
</dbReference>
<feature type="region of interest" description="Disordered" evidence="5">
    <location>
        <begin position="1895"/>
        <end position="2090"/>
    </location>
</feature>
<feature type="compositionally biased region" description="Polar residues" evidence="5">
    <location>
        <begin position="2022"/>
        <end position="2041"/>
    </location>
</feature>
<sequence>MNSSSSLSSKKKSCEGQIILPFLPEWYCYLCRQNKVEKPIVKGYLGNKREKQPDKILNLHLTCTLFIPELHLYFSSYDGFEVFNVSKVQTEDYQCLICQDSGNPKKGYSIKCREETCCNKTHLACINKTRIYKQENEQKLLKCFTLCRQHARSNPQPYETTYDKLYTEIQNEWIVVYKQLEEQEKIRQFQEKSMLQQQQKGKGGIMKKQNAQSSNIMNSKLNQQVKIQSEISHKPRANSGGSNIHNTSDQLLENSQGNLLSENSGLGNISTINTTGGDNFQDSNQQNQHYESSQSNNNKKKRGRPSKKIDFISSFQQKNQYSVDGTSQSEEKGDIYDSTTKKVFTETREDKSYSREIFPFDSSAGAMNSKNDANLRPEGFSSPSNTEKKSTNEDINNIQKENEYQRNAYTMLFGFPAVKEESQSSQDKNMIVNQNKSATASQQDELKKKNILSEEETEKNQSQSCRRSQRQEIYLQNKKNEKQQVNLKSAPFRRGSSFDASSCFQNSSGILSQSIYDNPFTKILNSSHNTESQGKLDPIRSSRSASVPCNNSSNQKANEVIEIDEEEEQYLECGYPNYNDDKRQQNMEQWWFKIDSEYFTSPQNPSQIISEVLYELNVENDYLKQDVQQINQNAKSSHKNSKSEKQTQFYLFYPKQIKQEQIEHFCSTPVANLYLQQIQLLQKSKEEDNQSQSFGYQMNISDFEEIESEDHLEIFEESESILKKEKSKEIVQSSQKKEQQNGKKKQSAKKQKDDSVKTAKKNRNKQDQNRSQTFDQEALNKNLRDSTSCKENVEENMLIIDCNDDCQNNDNEEEEDQFENYTKNKADKEMNKQQQNNSQAYNPQISLTAKEGQDQLNPQQRVQSDQNMDIENDAQKDCFHQQNNKQLENIQPEIIEKKEEEIDLEISQNVSEEQQNKQNEVKIEELDSCIKESTLQDEESSIKKEEFSENQIKIEEIEKLPSQLPSQFRQKSSSIKYNQEDKQKYINYYQQEYVSEPLPIKIGKKISALFHSVNGDGYLVVYDVNENADIKRSYTRNNKSEYQLYGVSKDTDKLKEFIDAHKINTAPGIDENNRRRAVPTSDTTPQLMFSKIMHLDYDALQIAVKEQIDLNNNLINQQDKGEIDLMLLRNIFFEKQWCMNQKIFMDWQKSVNQLIQEDKDISCLKKQSTAIWDFLKLSQIQKNIIIGYSDKEEYNTEIYFMVSSEDDNEQEKHSYPTKRPINSSKQVKDINQQQSIVQKDEIKENESIQNSNQENVKEANENQDQPSSKNQQLESQKEDSQALTAQENQVPINQNSVDVIQVGVEENIQNNTEAVITEKYLSTLVQNQTLDQKQMEIENCSVSKESIAQSESRKCSENQESLLNEIFNVERNQVGMQGEQPENSQQLKDNKQKRKNSSSKMNVQPISKKSEDLSKTEESNKPKDQQNQQTSEQKSKLRARKPQNTMQQQTQKLSAYMRKKNAALLQGDASKQQTKASTIFETVRKGKANPNKRLKKNSQFKSQLETDCMICFSQKNTDNNPVVYCSDCQQSFHKICYGIYEVPEGKFFCDKCKMIRSLKHKERYQKDILIERFSCPLCVETDLPIKLIYLKNNHEAQHNFRQLDEEGLENESDELKQYIDQSISQLQIENKLNNHGELWMHPFCMFTFNLAKFQDDNIVLTSTDFPNSQANKDSIHSDSSISSEDIFSNPSCQICQKSHGITVKCKESECNEYFHPLCAFFQGLQSKVAEKAVEKQNQIISKKSKKNKQDQNLIELSEQGQLEFEINCKKHCTLLRKQVVADEQSKLEQEGNKTNLSLEIRQIQENLKQDIDFYLKQIFYRRFGVNYEKICTYFYYYEDFHEEVYLKNNLKIKFYNPHDNEYQSIQQIKSFLQFGPLPKNQLNNQLHWQNQNNTEEITNSKNQDEEEDIEEIDYGEEEEYDDDDVRNSYNDEEIDLEDKYYEDDQQKKAQTRKIGYKQNSGANKKGESGLKPKQTTYKKQLKQKDQKQNSLPADIDQSEQIQKQNQQDEKDQMKMEIEENLPLQTSLNNEQVKTQENQSNQKKQKVHEEENIFDQYELEDDFGSQDDYDYENNLQSSKSSQKESDSANKN</sequence>
<dbReference type="SUPFAM" id="SSF57903">
    <property type="entry name" value="FYVE/PHD zinc finger"/>
    <property type="match status" value="1"/>
</dbReference>
<dbReference type="OrthoDB" id="313399at2759"/>
<feature type="compositionally biased region" description="Polar residues" evidence="5">
    <location>
        <begin position="313"/>
        <end position="328"/>
    </location>
</feature>
<feature type="compositionally biased region" description="Acidic residues" evidence="5">
    <location>
        <begin position="1904"/>
        <end position="1936"/>
    </location>
</feature>
<feature type="compositionally biased region" description="Polar residues" evidence="5">
    <location>
        <begin position="1398"/>
        <end position="1407"/>
    </location>
</feature>
<reference evidence="8" key="1">
    <citation type="journal article" date="2006" name="PLoS Biol.">
        <title>Macronuclear genome sequence of the ciliate Tetrahymena thermophila, a model eukaryote.</title>
        <authorList>
            <person name="Eisen J.A."/>
            <person name="Coyne R.S."/>
            <person name="Wu M."/>
            <person name="Wu D."/>
            <person name="Thiagarajan M."/>
            <person name="Wortman J.R."/>
            <person name="Badger J.H."/>
            <person name="Ren Q."/>
            <person name="Amedeo P."/>
            <person name="Jones K.M."/>
            <person name="Tallon L.J."/>
            <person name="Delcher A.L."/>
            <person name="Salzberg S.L."/>
            <person name="Silva J.C."/>
            <person name="Haas B.J."/>
            <person name="Majoros W.H."/>
            <person name="Farzad M."/>
            <person name="Carlton J.M."/>
            <person name="Smith R.K. Jr."/>
            <person name="Garg J."/>
            <person name="Pearlman R.E."/>
            <person name="Karrer K.M."/>
            <person name="Sun L."/>
            <person name="Manning G."/>
            <person name="Elde N.C."/>
            <person name="Turkewitz A.P."/>
            <person name="Asai D.J."/>
            <person name="Wilkes D.E."/>
            <person name="Wang Y."/>
            <person name="Cai H."/>
            <person name="Collins K."/>
            <person name="Stewart B.A."/>
            <person name="Lee S.R."/>
            <person name="Wilamowska K."/>
            <person name="Weinberg Z."/>
            <person name="Ruzzo W.L."/>
            <person name="Wloga D."/>
            <person name="Gaertig J."/>
            <person name="Frankel J."/>
            <person name="Tsao C.-C."/>
            <person name="Gorovsky M.A."/>
            <person name="Keeling P.J."/>
            <person name="Waller R.F."/>
            <person name="Patron N.J."/>
            <person name="Cherry J.M."/>
            <person name="Stover N.A."/>
            <person name="Krieger C.J."/>
            <person name="del Toro C."/>
            <person name="Ryder H.F."/>
            <person name="Williamson S.C."/>
            <person name="Barbeau R.A."/>
            <person name="Hamilton E.P."/>
            <person name="Orias E."/>
        </authorList>
    </citation>
    <scope>NUCLEOTIDE SEQUENCE [LARGE SCALE GENOMIC DNA]</scope>
    <source>
        <strain evidence="8">SB210</strain>
    </source>
</reference>
<dbReference type="SMART" id="SM00249">
    <property type="entry name" value="PHD"/>
    <property type="match status" value="3"/>
</dbReference>
<dbReference type="Pfam" id="PF13831">
    <property type="entry name" value="PHD_2"/>
    <property type="match status" value="1"/>
</dbReference>
<dbReference type="InterPro" id="IPR011011">
    <property type="entry name" value="Znf_FYVE_PHD"/>
</dbReference>
<dbReference type="KEGG" id="tet:TTHERM_00310340"/>
<feature type="region of interest" description="Disordered" evidence="5">
    <location>
        <begin position="435"/>
        <end position="469"/>
    </location>
</feature>
<feature type="region of interest" description="Disordered" evidence="5">
    <location>
        <begin position="725"/>
        <end position="779"/>
    </location>
</feature>
<feature type="compositionally biased region" description="Polar residues" evidence="5">
    <location>
        <begin position="258"/>
        <end position="297"/>
    </location>
</feature>
<feature type="region of interest" description="Disordered" evidence="5">
    <location>
        <begin position="361"/>
        <end position="393"/>
    </location>
</feature>
<dbReference type="Pfam" id="PF13832">
    <property type="entry name" value="zf-HC5HC2H_2"/>
    <property type="match status" value="1"/>
</dbReference>
<keyword evidence="2 4" id="KW-0863">Zinc-finger</keyword>
<keyword evidence="3" id="KW-0862">Zinc</keyword>
<evidence type="ECO:0000256" key="3">
    <source>
        <dbReference type="ARBA" id="ARBA00022833"/>
    </source>
</evidence>
<gene>
    <name evidence="7" type="ORF">TTHERM_00310340</name>
</gene>
<feature type="compositionally biased region" description="Polar residues" evidence="5">
    <location>
        <begin position="1442"/>
        <end position="1452"/>
    </location>
</feature>
<keyword evidence="1" id="KW-0479">Metal-binding</keyword>
<feature type="compositionally biased region" description="Polar residues" evidence="5">
    <location>
        <begin position="832"/>
        <end position="847"/>
    </location>
</feature>
<evidence type="ECO:0000256" key="1">
    <source>
        <dbReference type="ARBA" id="ARBA00022723"/>
    </source>
</evidence>
<feature type="domain" description="PHD-type" evidence="6">
    <location>
        <begin position="1505"/>
        <end position="1555"/>
    </location>
</feature>
<organism evidence="7 8">
    <name type="scientific">Tetrahymena thermophila (strain SB210)</name>
    <dbReference type="NCBI Taxonomy" id="312017"/>
    <lineage>
        <taxon>Eukaryota</taxon>
        <taxon>Sar</taxon>
        <taxon>Alveolata</taxon>
        <taxon>Ciliophora</taxon>
        <taxon>Intramacronucleata</taxon>
        <taxon>Oligohymenophorea</taxon>
        <taxon>Hymenostomatida</taxon>
        <taxon>Tetrahymenina</taxon>
        <taxon>Tetrahymenidae</taxon>
        <taxon>Tetrahymena</taxon>
    </lineage>
</organism>
<dbReference type="Proteomes" id="UP000009168">
    <property type="component" value="Unassembled WGS sequence"/>
</dbReference>
<evidence type="ECO:0000256" key="5">
    <source>
        <dbReference type="SAM" id="MobiDB-lite"/>
    </source>
</evidence>
<feature type="compositionally biased region" description="Polar residues" evidence="5">
    <location>
        <begin position="854"/>
        <end position="867"/>
    </location>
</feature>
<feature type="region of interest" description="Disordered" evidence="5">
    <location>
        <begin position="1205"/>
        <end position="1290"/>
    </location>
</feature>
<dbReference type="HOGENOM" id="CLU_232534_0_0_1"/>
<dbReference type="eggNOG" id="KOG0956">
    <property type="taxonomic scope" value="Eukaryota"/>
</dbReference>
<name>I7M2N2_TETTS</name>
<evidence type="ECO:0000256" key="2">
    <source>
        <dbReference type="ARBA" id="ARBA00022771"/>
    </source>
</evidence>
<feature type="compositionally biased region" description="Basic and acidic residues" evidence="5">
    <location>
        <begin position="1408"/>
        <end position="1424"/>
    </location>
</feature>
<feature type="region of interest" description="Disordered" evidence="5">
    <location>
        <begin position="258"/>
        <end position="334"/>
    </location>
</feature>
<evidence type="ECO:0000313" key="7">
    <source>
        <dbReference type="EMBL" id="EAS00864.1"/>
    </source>
</evidence>
<dbReference type="Gene3D" id="3.30.40.10">
    <property type="entry name" value="Zinc/RING finger domain, C3HC4 (zinc finger)"/>
    <property type="match status" value="3"/>
</dbReference>
<accession>I7M2N2</accession>
<evidence type="ECO:0000256" key="4">
    <source>
        <dbReference type="PROSITE-ProRule" id="PRU00146"/>
    </source>
</evidence>
<feature type="compositionally biased region" description="Polar residues" evidence="5">
    <location>
        <begin position="1377"/>
        <end position="1387"/>
    </location>
</feature>
<feature type="compositionally biased region" description="Basic and acidic residues" evidence="5">
    <location>
        <begin position="1937"/>
        <end position="1947"/>
    </location>
</feature>
<feature type="compositionally biased region" description="Basic and acidic residues" evidence="5">
    <location>
        <begin position="725"/>
        <end position="741"/>
    </location>
</feature>
<feature type="compositionally biased region" description="Basic and acidic residues" evidence="5">
    <location>
        <begin position="2080"/>
        <end position="2090"/>
    </location>
</feature>
<feature type="compositionally biased region" description="Polar residues" evidence="5">
    <location>
        <begin position="541"/>
        <end position="553"/>
    </location>
</feature>
<dbReference type="GO" id="GO:0008270">
    <property type="term" value="F:zinc ion binding"/>
    <property type="evidence" value="ECO:0007669"/>
    <property type="project" value="UniProtKB-KW"/>
</dbReference>
<feature type="compositionally biased region" description="Polar residues" evidence="5">
    <location>
        <begin position="1262"/>
        <end position="1274"/>
    </location>
</feature>
<dbReference type="InterPro" id="IPR013083">
    <property type="entry name" value="Znf_RING/FYVE/PHD"/>
</dbReference>
<keyword evidence="8" id="KW-1185">Reference proteome</keyword>
<feature type="compositionally biased region" description="Basic and acidic residues" evidence="5">
    <location>
        <begin position="822"/>
        <end position="831"/>
    </location>
</feature>
<evidence type="ECO:0000313" key="8">
    <source>
        <dbReference type="Proteomes" id="UP000009168"/>
    </source>
</evidence>
<feature type="compositionally biased region" description="Basic and acidic residues" evidence="5">
    <location>
        <begin position="2006"/>
        <end position="2017"/>
    </location>
</feature>
<feature type="region of interest" description="Disordered" evidence="5">
    <location>
        <begin position="1377"/>
        <end position="1452"/>
    </location>
</feature>
<dbReference type="EMBL" id="GG662608">
    <property type="protein sequence ID" value="EAS00864.1"/>
    <property type="molecule type" value="Genomic_DNA"/>
</dbReference>
<evidence type="ECO:0000259" key="6">
    <source>
        <dbReference type="PROSITE" id="PS50016"/>
    </source>
</evidence>
<dbReference type="STRING" id="312017.I7M2N2"/>